<dbReference type="Proteomes" id="UP000198324">
    <property type="component" value="Unassembled WGS sequence"/>
</dbReference>
<accession>A0A239BVY6</accession>
<dbReference type="PANTHER" id="PTHR10146">
    <property type="entry name" value="PROLINE SYNTHETASE CO-TRANSCRIBED BACTERIAL HOMOLOG PROTEIN"/>
    <property type="match status" value="1"/>
</dbReference>
<evidence type="ECO:0000256" key="4">
    <source>
        <dbReference type="RuleBase" id="RU004514"/>
    </source>
</evidence>
<dbReference type="Pfam" id="PF01168">
    <property type="entry name" value="Ala_racemase_N"/>
    <property type="match status" value="1"/>
</dbReference>
<reference evidence="6 7" key="1">
    <citation type="submission" date="2017-06" db="EMBL/GenBank/DDBJ databases">
        <authorList>
            <person name="Kim H.J."/>
            <person name="Triplett B.A."/>
        </authorList>
    </citation>
    <scope>NUCLEOTIDE SEQUENCE [LARGE SCALE GENOMIC DNA]</scope>
    <source>
        <strain evidence="6 7">DSM 13116</strain>
    </source>
</reference>
<evidence type="ECO:0000313" key="7">
    <source>
        <dbReference type="Proteomes" id="UP000198324"/>
    </source>
</evidence>
<dbReference type="NCBIfam" id="TIGR00044">
    <property type="entry name" value="YggS family pyridoxal phosphate-dependent enzyme"/>
    <property type="match status" value="1"/>
</dbReference>
<dbReference type="EMBL" id="FZOC01000006">
    <property type="protein sequence ID" value="SNS12086.1"/>
    <property type="molecule type" value="Genomic_DNA"/>
</dbReference>
<organism evidence="6 7">
    <name type="scientific">Humidesulfovibrio mexicanus</name>
    <dbReference type="NCBI Taxonomy" id="147047"/>
    <lineage>
        <taxon>Bacteria</taxon>
        <taxon>Pseudomonadati</taxon>
        <taxon>Thermodesulfobacteriota</taxon>
        <taxon>Desulfovibrionia</taxon>
        <taxon>Desulfovibrionales</taxon>
        <taxon>Desulfovibrionaceae</taxon>
        <taxon>Humidesulfovibrio</taxon>
    </lineage>
</organism>
<evidence type="ECO:0000259" key="5">
    <source>
        <dbReference type="Pfam" id="PF01168"/>
    </source>
</evidence>
<comment type="function">
    <text evidence="2">Pyridoxal 5'-phosphate (PLP)-binding protein, which is involved in PLP homeostasis.</text>
</comment>
<evidence type="ECO:0000313" key="6">
    <source>
        <dbReference type="EMBL" id="SNS12086.1"/>
    </source>
</evidence>
<dbReference type="InterPro" id="IPR001608">
    <property type="entry name" value="Ala_racemase_N"/>
</dbReference>
<dbReference type="OrthoDB" id="9804072at2"/>
<protein>
    <recommendedName>
        <fullName evidence="2">Pyridoxal phosphate homeostasis protein</fullName>
        <shortName evidence="2">PLP homeostasis protein</shortName>
    </recommendedName>
</protein>
<feature type="modified residue" description="N6-(pyridoxal phosphate)lysine" evidence="2 3">
    <location>
        <position position="45"/>
    </location>
</feature>
<sequence length="243" mass="26124">MNDTSTVGRREELCRNLESVRARMAAACTQAGRAPDSVRLVAISKFHPASDIRALVACGQREFGESYAQEALAKQDELVGEDILWHFVGGLQSKKAKSVVGRFGLVHSVDSEKLARELAKRAREARVLQPVLIEVNMGEEQKAGVEEAELPALARLVLSLGEGGFGLDLRGLMCLPPVFDSPEEAGPAFEYLRELRDGLAAELGVPLPELSMGMTGDFEAAIAEGATIVRVGTAIFGPRPQRG</sequence>
<keyword evidence="7" id="KW-1185">Reference proteome</keyword>
<dbReference type="RefSeq" id="WP_089275029.1">
    <property type="nucleotide sequence ID" value="NZ_FZOC01000006.1"/>
</dbReference>
<dbReference type="InterPro" id="IPR011078">
    <property type="entry name" value="PyrdxlP_homeostasis"/>
</dbReference>
<dbReference type="AlphaFoldDB" id="A0A239BVY6"/>
<dbReference type="PIRSF" id="PIRSF004848">
    <property type="entry name" value="YBL036c_PLPDEIII"/>
    <property type="match status" value="1"/>
</dbReference>
<dbReference type="HAMAP" id="MF_02087">
    <property type="entry name" value="PLP_homeostasis"/>
    <property type="match status" value="1"/>
</dbReference>
<gene>
    <name evidence="6" type="ORF">SAMN04488503_2833</name>
</gene>
<dbReference type="InterPro" id="IPR029066">
    <property type="entry name" value="PLP-binding_barrel"/>
</dbReference>
<name>A0A239BVY6_9BACT</name>
<proteinExistence type="inferred from homology"/>
<comment type="cofactor">
    <cofactor evidence="3">
        <name>pyridoxal 5'-phosphate</name>
        <dbReference type="ChEBI" id="CHEBI:597326"/>
    </cofactor>
</comment>
<dbReference type="FunFam" id="3.20.20.10:FF:000018">
    <property type="entry name" value="Pyridoxal phosphate homeostasis protein"/>
    <property type="match status" value="1"/>
</dbReference>
<keyword evidence="1 2" id="KW-0663">Pyridoxal phosphate</keyword>
<evidence type="ECO:0000256" key="2">
    <source>
        <dbReference type="HAMAP-Rule" id="MF_02087"/>
    </source>
</evidence>
<comment type="similarity">
    <text evidence="2 4">Belongs to the pyridoxal phosphate-binding protein YggS/PROSC family.</text>
</comment>
<feature type="domain" description="Alanine racemase N-terminal" evidence="5">
    <location>
        <begin position="18"/>
        <end position="240"/>
    </location>
</feature>
<evidence type="ECO:0000256" key="1">
    <source>
        <dbReference type="ARBA" id="ARBA00022898"/>
    </source>
</evidence>
<dbReference type="Gene3D" id="3.20.20.10">
    <property type="entry name" value="Alanine racemase"/>
    <property type="match status" value="1"/>
</dbReference>
<dbReference type="GO" id="GO:0030170">
    <property type="term" value="F:pyridoxal phosphate binding"/>
    <property type="evidence" value="ECO:0007669"/>
    <property type="project" value="UniProtKB-UniRule"/>
</dbReference>
<evidence type="ECO:0000256" key="3">
    <source>
        <dbReference type="PIRSR" id="PIRSR004848-1"/>
    </source>
</evidence>
<dbReference type="PANTHER" id="PTHR10146:SF14">
    <property type="entry name" value="PYRIDOXAL PHOSPHATE HOMEOSTASIS PROTEIN"/>
    <property type="match status" value="1"/>
</dbReference>
<dbReference type="PROSITE" id="PS01211">
    <property type="entry name" value="UPF0001"/>
    <property type="match status" value="1"/>
</dbReference>
<dbReference type="CDD" id="cd00635">
    <property type="entry name" value="PLPDE_III_YBL036c_like"/>
    <property type="match status" value="1"/>
</dbReference>
<dbReference type="SUPFAM" id="SSF51419">
    <property type="entry name" value="PLP-binding barrel"/>
    <property type="match status" value="1"/>
</dbReference>